<protein>
    <submittedName>
        <fullName evidence="1">Uncharacterized protein</fullName>
    </submittedName>
</protein>
<dbReference type="AlphaFoldDB" id="A0A939NJ19"/>
<dbReference type="EMBL" id="JAGETT010000102">
    <property type="protein sequence ID" value="MBO1920043.1"/>
    <property type="molecule type" value="Genomic_DNA"/>
</dbReference>
<accession>A0A939NJ19</accession>
<name>A0A939NJ19_STAXY</name>
<organism evidence="1">
    <name type="scientific">Staphylococcus xylosus</name>
    <dbReference type="NCBI Taxonomy" id="1288"/>
    <lineage>
        <taxon>Bacteria</taxon>
        <taxon>Bacillati</taxon>
        <taxon>Bacillota</taxon>
        <taxon>Bacilli</taxon>
        <taxon>Bacillales</taxon>
        <taxon>Staphylococcaceae</taxon>
        <taxon>Staphylococcus</taxon>
    </lineage>
</organism>
<comment type="caution">
    <text evidence="1">The sequence shown here is derived from an EMBL/GenBank/DDBJ whole genome shotgun (WGS) entry which is preliminary data.</text>
</comment>
<sequence>MVKLESQEDTNLNIKAINASTAVKSSQIITNTEAVNSLAKQILHSIQMKRNNYLILVKRAQYNYVE</sequence>
<gene>
    <name evidence="1" type="ORF">J4710_10070</name>
</gene>
<proteinExistence type="predicted"/>
<reference evidence="1" key="1">
    <citation type="submission" date="2021-03" db="EMBL/GenBank/DDBJ databases">
        <title>Molecular epidemiology and mechanisms of colistin and carbapenem resistance in Enterobacteriaceae from clinical isolates, the environment and porcine samples in Pretoria, South Africa.</title>
        <authorList>
            <person name="Bogoshi D."/>
            <person name="Mbelle N.M."/>
            <person name="Naidoo V."/>
            <person name="Osei Sekyere J."/>
        </authorList>
    </citation>
    <scope>NUCLEOTIDE SEQUENCE</scope>
    <source>
        <strain evidence="1">ESB009</strain>
    </source>
</reference>
<evidence type="ECO:0000313" key="1">
    <source>
        <dbReference type="EMBL" id="MBO1920043.1"/>
    </source>
</evidence>